<dbReference type="Gene3D" id="3.60.10.10">
    <property type="entry name" value="Endonuclease/exonuclease/phosphatase"/>
    <property type="match status" value="1"/>
</dbReference>
<evidence type="ECO:0000313" key="3">
    <source>
        <dbReference type="Proteomes" id="UP000003803"/>
    </source>
</evidence>
<proteinExistence type="predicted"/>
<dbReference type="InterPro" id="IPR050410">
    <property type="entry name" value="CCR4/nocturin_mRNA_transcr"/>
</dbReference>
<organism evidence="2 3">
    <name type="scientific">Anaerotruncus colihominis DSM 17241</name>
    <dbReference type="NCBI Taxonomy" id="445972"/>
    <lineage>
        <taxon>Bacteria</taxon>
        <taxon>Bacillati</taxon>
        <taxon>Bacillota</taxon>
        <taxon>Clostridia</taxon>
        <taxon>Eubacteriales</taxon>
        <taxon>Oscillospiraceae</taxon>
        <taxon>Anaerotruncus</taxon>
    </lineage>
</organism>
<dbReference type="GO" id="GO:0004519">
    <property type="term" value="F:endonuclease activity"/>
    <property type="evidence" value="ECO:0007669"/>
    <property type="project" value="UniProtKB-KW"/>
</dbReference>
<dbReference type="InterPro" id="IPR005135">
    <property type="entry name" value="Endo/exonuclease/phosphatase"/>
</dbReference>
<dbReference type="CDD" id="cd09083">
    <property type="entry name" value="EEP-1"/>
    <property type="match status" value="1"/>
</dbReference>
<dbReference type="GO" id="GO:0000175">
    <property type="term" value="F:3'-5'-RNA exonuclease activity"/>
    <property type="evidence" value="ECO:0007669"/>
    <property type="project" value="TreeGrafter"/>
</dbReference>
<comment type="caution">
    <text evidence="2">The sequence shown here is derived from an EMBL/GenBank/DDBJ whole genome shotgun (WGS) entry which is preliminary data.</text>
</comment>
<protein>
    <submittedName>
        <fullName evidence="2">Endonuclease/exonuclease/phosphatase family protein</fullName>
    </submittedName>
</protein>
<dbReference type="PANTHER" id="PTHR12121:SF36">
    <property type="entry name" value="ENDONUCLEASE_EXONUCLEASE_PHOSPHATASE DOMAIN-CONTAINING PROTEIN"/>
    <property type="match status" value="1"/>
</dbReference>
<gene>
    <name evidence="2" type="ORF">ANACOL_04272</name>
</gene>
<dbReference type="Proteomes" id="UP000003803">
    <property type="component" value="Unassembled WGS sequence"/>
</dbReference>
<keyword evidence="2" id="KW-0540">Nuclease</keyword>
<sequence length="300" mass="34221">MFVYSVAFVIEHGIIKARSFFKGDANMGDNLIRVVSFNLKRDFGIALNRSHKWGQRRALAAQFIRESGATIVGVQELLPNMRDDVSRLLDVDYSVLGFGRFSGAKPNSDEHSDIIIKNDNASVRLIKTFWLSKSPERLSRAYFAVFPRICTVAEVYLTKLDRCVRVFNTHLDHICGIARTLGIRVILDYMRSFNEERPMPTILMGDFNAKPTSRPVRLLRACSDEYPQLHLTDVYTRFPAHINNTLHNFSGRVRPGAQPIDYIFVSDEFEIVEAHIMTDPVDGHYPSDHYPLEATLLLKS</sequence>
<dbReference type="InterPro" id="IPR036691">
    <property type="entry name" value="Endo/exonu/phosph_ase_sf"/>
</dbReference>
<reference evidence="2" key="2">
    <citation type="submission" date="2013-09" db="EMBL/GenBank/DDBJ databases">
        <title>Draft genome sequence of Anaerotruncus colihominis(DSM 17241).</title>
        <authorList>
            <person name="Sudarsanam P."/>
            <person name="Ley R."/>
            <person name="Guruge J."/>
            <person name="Turnbaugh P.J."/>
            <person name="Mahowald M."/>
            <person name="Liep D."/>
            <person name="Gordon J."/>
        </authorList>
    </citation>
    <scope>NUCLEOTIDE SEQUENCE</scope>
    <source>
        <strain evidence="2">DSM 17241</strain>
    </source>
</reference>
<evidence type="ECO:0000313" key="2">
    <source>
        <dbReference type="EMBL" id="EDS08947.1"/>
    </source>
</evidence>
<evidence type="ECO:0000259" key="1">
    <source>
        <dbReference type="Pfam" id="PF03372"/>
    </source>
</evidence>
<accession>B0PHI0</accession>
<keyword evidence="2" id="KW-0255">Endonuclease</keyword>
<dbReference type="STRING" id="169435.ERS852551_01281"/>
<dbReference type="eggNOG" id="COG3568">
    <property type="taxonomic scope" value="Bacteria"/>
</dbReference>
<dbReference type="AlphaFoldDB" id="B0PHI0"/>
<dbReference type="HOGENOM" id="CLU_030508_1_2_9"/>
<dbReference type="Pfam" id="PF03372">
    <property type="entry name" value="Exo_endo_phos"/>
    <property type="match status" value="1"/>
</dbReference>
<dbReference type="PANTHER" id="PTHR12121">
    <property type="entry name" value="CARBON CATABOLITE REPRESSOR PROTEIN 4"/>
    <property type="match status" value="1"/>
</dbReference>
<dbReference type="SUPFAM" id="SSF56219">
    <property type="entry name" value="DNase I-like"/>
    <property type="match status" value="1"/>
</dbReference>
<keyword evidence="3" id="KW-1185">Reference proteome</keyword>
<keyword evidence="2" id="KW-0378">Hydrolase</keyword>
<name>B0PHI0_9FIRM</name>
<reference evidence="2" key="1">
    <citation type="submission" date="2007-11" db="EMBL/GenBank/DDBJ databases">
        <authorList>
            <person name="Fulton L."/>
            <person name="Clifton S."/>
            <person name="Fulton B."/>
            <person name="Xu J."/>
            <person name="Minx P."/>
            <person name="Pepin K.H."/>
            <person name="Johnson M."/>
            <person name="Thiruvilangam P."/>
            <person name="Bhonagiri V."/>
            <person name="Nash W.E."/>
            <person name="Mardis E.R."/>
            <person name="Wilson R.K."/>
        </authorList>
    </citation>
    <scope>NUCLEOTIDE SEQUENCE [LARGE SCALE GENOMIC DNA]</scope>
    <source>
        <strain evidence="2">DSM 17241</strain>
    </source>
</reference>
<feature type="domain" description="Endonuclease/exonuclease/phosphatase" evidence="1">
    <location>
        <begin position="36"/>
        <end position="289"/>
    </location>
</feature>
<dbReference type="EMBL" id="ABGD02000034">
    <property type="protein sequence ID" value="EDS08947.1"/>
    <property type="molecule type" value="Genomic_DNA"/>
</dbReference>